<keyword evidence="3" id="KW-0004">4Fe-4S</keyword>
<comment type="caution">
    <text evidence="11">The sequence shown here is derived from an EMBL/GenBank/DDBJ whole genome shotgun (WGS) entry which is preliminary data.</text>
</comment>
<evidence type="ECO:0000256" key="9">
    <source>
        <dbReference type="ARBA" id="ARBA00023204"/>
    </source>
</evidence>
<feature type="domain" description="Uracil-DNA glycosylase-like" evidence="10">
    <location>
        <begin position="55"/>
        <end position="202"/>
    </location>
</feature>
<dbReference type="CDD" id="cd10030">
    <property type="entry name" value="UDG-F4_TTUDGA_SPO1dp_like"/>
    <property type="match status" value="1"/>
</dbReference>
<proteinExistence type="inferred from homology"/>
<evidence type="ECO:0000256" key="3">
    <source>
        <dbReference type="ARBA" id="ARBA00022485"/>
    </source>
</evidence>
<accession>A0ABP6NR96</accession>
<dbReference type="SMART" id="SM00987">
    <property type="entry name" value="UreE_C"/>
    <property type="match status" value="1"/>
</dbReference>
<keyword evidence="9" id="KW-0234">DNA repair</keyword>
<dbReference type="PANTHER" id="PTHR33693:SF9">
    <property type="entry name" value="TYPE-4 URACIL-DNA GLYCOSYLASE"/>
    <property type="match status" value="1"/>
</dbReference>
<dbReference type="PANTHER" id="PTHR33693">
    <property type="entry name" value="TYPE-5 URACIL-DNA GLYCOSYLASE"/>
    <property type="match status" value="1"/>
</dbReference>
<comment type="similarity">
    <text evidence="1">Belongs to the uracil-DNA glycosylase (UDG) superfamily. Type 4 (UDGa) family.</text>
</comment>
<evidence type="ECO:0000256" key="1">
    <source>
        <dbReference type="ARBA" id="ARBA00006521"/>
    </source>
</evidence>
<evidence type="ECO:0000256" key="4">
    <source>
        <dbReference type="ARBA" id="ARBA00022723"/>
    </source>
</evidence>
<evidence type="ECO:0000256" key="2">
    <source>
        <dbReference type="ARBA" id="ARBA00019403"/>
    </source>
</evidence>
<name>A0ABP6NR96_9ACTN</name>
<dbReference type="InterPro" id="IPR036895">
    <property type="entry name" value="Uracil-DNA_glycosylase-like_sf"/>
</dbReference>
<protein>
    <recommendedName>
        <fullName evidence="2">Type-4 uracil-DNA glycosylase</fullName>
    </recommendedName>
</protein>
<dbReference type="Proteomes" id="UP001499924">
    <property type="component" value="Unassembled WGS sequence"/>
</dbReference>
<dbReference type="EMBL" id="BAAAVV010000001">
    <property type="protein sequence ID" value="GAA3154953.1"/>
    <property type="molecule type" value="Genomic_DNA"/>
</dbReference>
<dbReference type="SMART" id="SM00986">
    <property type="entry name" value="UDG"/>
    <property type="match status" value="1"/>
</dbReference>
<dbReference type="NCBIfam" id="TIGR00758">
    <property type="entry name" value="UDG_fam4"/>
    <property type="match status" value="1"/>
</dbReference>
<keyword evidence="6" id="KW-0378">Hydrolase</keyword>
<dbReference type="RefSeq" id="WP_344686676.1">
    <property type="nucleotide sequence ID" value="NZ_BAAAVV010000001.1"/>
</dbReference>
<gene>
    <name evidence="11" type="primary">tmung</name>
    <name evidence="11" type="ORF">GCM10010531_02620</name>
</gene>
<evidence type="ECO:0000256" key="5">
    <source>
        <dbReference type="ARBA" id="ARBA00022763"/>
    </source>
</evidence>
<dbReference type="InterPro" id="IPR005122">
    <property type="entry name" value="Uracil-DNA_glycosylase-like"/>
</dbReference>
<dbReference type="InterPro" id="IPR005273">
    <property type="entry name" value="Ura-DNA_glyco_family4"/>
</dbReference>
<organism evidence="11 12">
    <name type="scientific">Blastococcus jejuensis</name>
    <dbReference type="NCBI Taxonomy" id="351224"/>
    <lineage>
        <taxon>Bacteria</taxon>
        <taxon>Bacillati</taxon>
        <taxon>Actinomycetota</taxon>
        <taxon>Actinomycetes</taxon>
        <taxon>Geodermatophilales</taxon>
        <taxon>Geodermatophilaceae</taxon>
        <taxon>Blastococcus</taxon>
    </lineage>
</organism>
<evidence type="ECO:0000313" key="11">
    <source>
        <dbReference type="EMBL" id="GAA3154953.1"/>
    </source>
</evidence>
<evidence type="ECO:0000259" key="10">
    <source>
        <dbReference type="SMART" id="SM00986"/>
    </source>
</evidence>
<keyword evidence="8" id="KW-0411">Iron-sulfur</keyword>
<dbReference type="Gene3D" id="3.40.470.10">
    <property type="entry name" value="Uracil-DNA glycosylase-like domain"/>
    <property type="match status" value="1"/>
</dbReference>
<evidence type="ECO:0000256" key="8">
    <source>
        <dbReference type="ARBA" id="ARBA00023014"/>
    </source>
</evidence>
<dbReference type="SUPFAM" id="SSF52141">
    <property type="entry name" value="Uracil-DNA glycosylase-like"/>
    <property type="match status" value="1"/>
</dbReference>
<keyword evidence="4" id="KW-0479">Metal-binding</keyword>
<evidence type="ECO:0000313" key="12">
    <source>
        <dbReference type="Proteomes" id="UP001499924"/>
    </source>
</evidence>
<evidence type="ECO:0000256" key="6">
    <source>
        <dbReference type="ARBA" id="ARBA00022801"/>
    </source>
</evidence>
<dbReference type="InterPro" id="IPR051536">
    <property type="entry name" value="UDG_Type-4/5"/>
</dbReference>
<reference evidence="12" key="1">
    <citation type="journal article" date="2019" name="Int. J. Syst. Evol. Microbiol.">
        <title>The Global Catalogue of Microorganisms (GCM) 10K type strain sequencing project: providing services to taxonomists for standard genome sequencing and annotation.</title>
        <authorList>
            <consortium name="The Broad Institute Genomics Platform"/>
            <consortium name="The Broad Institute Genome Sequencing Center for Infectious Disease"/>
            <person name="Wu L."/>
            <person name="Ma J."/>
        </authorList>
    </citation>
    <scope>NUCLEOTIDE SEQUENCE [LARGE SCALE GENOMIC DNA]</scope>
    <source>
        <strain evidence="12">JCM 15614</strain>
    </source>
</reference>
<keyword evidence="12" id="KW-1185">Reference proteome</keyword>
<sequence length="209" mass="21712">MVAPRPPRPDAPAVEVARVAAAAPDWETLAAAARPCVACPELAATRQHVVVGDVPLTGRPRFALVGEAPGASEDETGRPFVGRSGALLDLLLAEAGLSRAEAAVLNVVKCRPPGNRTPRAPEVARCSGWLRRQLELLDPPVVVALGLSAAKWFLGPRTVLAQVRGRPHPLGGRAVWATYHPSAAIRFGPNGAPRAGLLADLTAVAGTLP</sequence>
<keyword evidence="5" id="KW-0227">DNA damage</keyword>
<evidence type="ECO:0000256" key="7">
    <source>
        <dbReference type="ARBA" id="ARBA00023004"/>
    </source>
</evidence>
<keyword evidence="7" id="KW-0408">Iron</keyword>
<dbReference type="Pfam" id="PF03167">
    <property type="entry name" value="UDG"/>
    <property type="match status" value="1"/>
</dbReference>